<dbReference type="Proteomes" id="UP000058114">
    <property type="component" value="Chromosome"/>
</dbReference>
<dbReference type="EMBL" id="CP013067">
    <property type="protein sequence ID" value="ALP41452.1"/>
    <property type="molecule type" value="Genomic_DNA"/>
</dbReference>
<dbReference type="SUPFAM" id="SSF52402">
    <property type="entry name" value="Adenine nucleotide alpha hydrolases-like"/>
    <property type="match status" value="1"/>
</dbReference>
<dbReference type="Gene3D" id="3.40.50.620">
    <property type="entry name" value="HUPs"/>
    <property type="match status" value="1"/>
</dbReference>
<dbReference type="InterPro" id="IPR014729">
    <property type="entry name" value="Rossmann-like_a/b/a_fold"/>
</dbReference>
<dbReference type="PATRIC" id="fig|652.5.peg.1132"/>
<proteinExistence type="predicted"/>
<gene>
    <name evidence="2" type="ORF">LA374_16210</name>
    <name evidence="1" type="ORF">WL1483_2033</name>
</gene>
<accession>A0A0S2SID5</accession>
<dbReference type="PANTHER" id="PTHR43169:SF2">
    <property type="entry name" value="NAD_GMP SYNTHASE DOMAIN-CONTAINING PROTEIN"/>
    <property type="match status" value="1"/>
</dbReference>
<reference evidence="3" key="1">
    <citation type="submission" date="2015-10" db="EMBL/GenBank/DDBJ databases">
        <title>Complete Genome Sequence of Aeromonas schubertii strain WL1483.</title>
        <authorList>
            <person name="Liu L."/>
        </authorList>
    </citation>
    <scope>NUCLEOTIDE SEQUENCE [LARGE SCALE GENOMIC DNA]</scope>
    <source>
        <strain evidence="3">WL1483</strain>
    </source>
</reference>
<evidence type="ECO:0000313" key="4">
    <source>
        <dbReference type="Proteomes" id="UP000774958"/>
    </source>
</evidence>
<keyword evidence="4" id="KW-1185">Reference proteome</keyword>
<reference evidence="1 3" key="2">
    <citation type="journal article" date="2016" name="Genome Announc.">
        <title>Complete Genome Sequence of the Highly Virulent Aeromonas schubertii Strain WL1483, Isolated from Diseased Snakehead Fish (Channa argus) in China.</title>
        <authorList>
            <person name="Liu L."/>
            <person name="Li N."/>
            <person name="Zhang D."/>
            <person name="Fu X."/>
            <person name="Shi C."/>
            <person name="Lin Q."/>
            <person name="Hao G."/>
        </authorList>
    </citation>
    <scope>NUCLEOTIDE SEQUENCE [LARGE SCALE GENOMIC DNA]</scope>
    <source>
        <strain evidence="1 3">WL1483</strain>
    </source>
</reference>
<dbReference type="EMBL" id="JAIRBT010000025">
    <property type="protein sequence ID" value="MBZ6067737.1"/>
    <property type="molecule type" value="Genomic_DNA"/>
</dbReference>
<reference evidence="2 4" key="3">
    <citation type="submission" date="2021-09" db="EMBL/GenBank/DDBJ databases">
        <title>Aeromonas schubertii isolated from Asian sea bass.</title>
        <authorList>
            <person name="Pinpimai K."/>
        </authorList>
    </citation>
    <scope>NUCLEOTIDE SEQUENCE [LARGE SCALE GENOMIC DNA]</scope>
    <source>
        <strain evidence="2 4">CHULA2021a</strain>
    </source>
</reference>
<protein>
    <submittedName>
        <fullName evidence="1">Uncharacterized protein</fullName>
    </submittedName>
</protein>
<dbReference type="Proteomes" id="UP000774958">
    <property type="component" value="Unassembled WGS sequence"/>
</dbReference>
<dbReference type="InterPro" id="IPR052188">
    <property type="entry name" value="Ni-pincer_cofactor_biosynth"/>
</dbReference>
<dbReference type="RefSeq" id="WP_060584665.1">
    <property type="nucleotide sequence ID" value="NZ_CP013067.1"/>
</dbReference>
<name>A0A0S2SID5_9GAMM</name>
<evidence type="ECO:0000313" key="2">
    <source>
        <dbReference type="EMBL" id="MBZ6067737.1"/>
    </source>
</evidence>
<sequence>MSDNIVSLSPVRDQLFLAREQRLMAQLAAHPRLIVSFSGRMESCYAMELCRAAGVSVRAFTVDSPNRSRRDIARSRRYCEYHGIDQVLIKSEEMIFFDHDGIATQAPDPVRWLSRFRDAHPGLATIPLLVAASVEDAEAYRAHFGPPPANTLWTFAEEGMTTRDFRYGFHQRQLAVWGSNETGCLSLRFSSEEDMDGDRLRMVDMAEQILADMGLPEARVFFHYLSDGETMLGRVRVDERELATAFDRREEILGALQACGFDLVTLDLHRMAHDHALEQCRP</sequence>
<dbReference type="AlphaFoldDB" id="A0A0S2SID5"/>
<organism evidence="1 3">
    <name type="scientific">Aeromonas schubertii</name>
    <dbReference type="NCBI Taxonomy" id="652"/>
    <lineage>
        <taxon>Bacteria</taxon>
        <taxon>Pseudomonadati</taxon>
        <taxon>Pseudomonadota</taxon>
        <taxon>Gammaproteobacteria</taxon>
        <taxon>Aeromonadales</taxon>
        <taxon>Aeromonadaceae</taxon>
        <taxon>Aeromonas</taxon>
    </lineage>
</organism>
<dbReference type="KEGG" id="asr:WL1483_2033"/>
<dbReference type="PANTHER" id="PTHR43169">
    <property type="entry name" value="EXSB FAMILY PROTEIN"/>
    <property type="match status" value="1"/>
</dbReference>
<evidence type="ECO:0000313" key="3">
    <source>
        <dbReference type="Proteomes" id="UP000058114"/>
    </source>
</evidence>
<evidence type="ECO:0000313" key="1">
    <source>
        <dbReference type="EMBL" id="ALP41452.1"/>
    </source>
</evidence>